<comment type="similarity">
    <text evidence="2">Belongs to the COG7 family.</text>
</comment>
<dbReference type="GO" id="GO:0006886">
    <property type="term" value="P:intracellular protein transport"/>
    <property type="evidence" value="ECO:0007669"/>
    <property type="project" value="InterPro"/>
</dbReference>
<evidence type="ECO:0000256" key="4">
    <source>
        <dbReference type="ARBA" id="ARBA00022448"/>
    </source>
</evidence>
<evidence type="ECO:0000256" key="2">
    <source>
        <dbReference type="ARBA" id="ARBA00005831"/>
    </source>
</evidence>
<sequence>MDVSAFSEKDFDVKEWINKTFKSTEELEDKDAFVSSLVMKLQLYVQQVNGSLEETSQSVLSSLPRILRDTQLLQQEALALKDKMATVKQEIAKVEKDTALSMTALEKMARVKTELQVAKQSLHEADNWSVLANDLEEVFESGDIEKIGGKVFSMQKSLSMLANAVDYEDKKLQLEGLKNRLEAMASPKLVQAFTIRNLDESKIYVNIFSKMDRLPQLLKYYQNCLKVSLCEEWRKIREVSMEDNVTSWLNTFYDKLLLEWQDQVKWCNQVFSTSSTVTLIDIYADVLCSLDPSIHDTITGALKYLSPPLQLDLLIELKKITQNFARNLNASLEISPIHLKSEDKLLALAQSIYSPYVVPVSKYSTYESGQLSENLSSIETNHESLSDTINSLSLSVSRAIDHANQANKRCKLFTESCGYPGLLKSLNTYFLQYLDRFISCMKQLEKRKTKHDDWNLFQMCLTLMQIIGDFLVQIEEFEKTLVVSIVEASNKLQSGTAGSFSKFKILLLTPNGRQEFDKLVKSLNQNEEKTLLASVIESIYKLCADLHHTTYEVIFAPIFTQLVLIQRAPAWFGDGAKVQGLSSDLPDYSFAPQEYITQVGQYLMTLPQHLEPFLLRDNPSLVHALRAADAQYTQGSAEGGFTATLLGIVAKGTCQMFQDQALGICELNTGACKQLATDIDYLGNVLEELGLPLSDNLQQMSTLLRLSPEDYQSGSSGCNARIVAAVRQMRNIASSG</sequence>
<keyword evidence="10" id="KW-1185">Reference proteome</keyword>
<evidence type="ECO:0000256" key="7">
    <source>
        <dbReference type="ARBA" id="ARBA00023136"/>
    </source>
</evidence>
<dbReference type="GO" id="GO:0017119">
    <property type="term" value="C:Golgi transport complex"/>
    <property type="evidence" value="ECO:0007669"/>
    <property type="project" value="InterPro"/>
</dbReference>
<dbReference type="Proteomes" id="UP000694866">
    <property type="component" value="Unplaced"/>
</dbReference>
<evidence type="ECO:0000256" key="5">
    <source>
        <dbReference type="ARBA" id="ARBA00022927"/>
    </source>
</evidence>
<accession>A0A9R1TWM8</accession>
<evidence type="ECO:0000313" key="10">
    <source>
        <dbReference type="Proteomes" id="UP000694866"/>
    </source>
</evidence>
<feature type="coiled-coil region" evidence="9">
    <location>
        <begin position="70"/>
        <end position="97"/>
    </location>
</feature>
<protein>
    <recommendedName>
        <fullName evidence="3">Conserved oligomeric Golgi complex subunit 7</fullName>
    </recommendedName>
    <alternativeName>
        <fullName evidence="8">Component of oligomeric Golgi complex 7</fullName>
    </alternativeName>
</protein>
<evidence type="ECO:0000256" key="3">
    <source>
        <dbReference type="ARBA" id="ARBA00020984"/>
    </source>
</evidence>
<evidence type="ECO:0000313" key="11">
    <source>
        <dbReference type="RefSeq" id="XP_011299078.1"/>
    </source>
</evidence>
<dbReference type="RefSeq" id="XP_011299078.1">
    <property type="nucleotide sequence ID" value="XM_011300776.1"/>
</dbReference>
<gene>
    <name evidence="11" type="primary">Cog7</name>
</gene>
<evidence type="ECO:0000256" key="9">
    <source>
        <dbReference type="SAM" id="Coils"/>
    </source>
</evidence>
<organism evidence="10 11">
    <name type="scientific">Fopius arisanus</name>
    <dbReference type="NCBI Taxonomy" id="64838"/>
    <lineage>
        <taxon>Eukaryota</taxon>
        <taxon>Metazoa</taxon>
        <taxon>Ecdysozoa</taxon>
        <taxon>Arthropoda</taxon>
        <taxon>Hexapoda</taxon>
        <taxon>Insecta</taxon>
        <taxon>Pterygota</taxon>
        <taxon>Neoptera</taxon>
        <taxon>Endopterygota</taxon>
        <taxon>Hymenoptera</taxon>
        <taxon>Apocrita</taxon>
        <taxon>Ichneumonoidea</taxon>
        <taxon>Braconidae</taxon>
        <taxon>Opiinae</taxon>
        <taxon>Fopius</taxon>
    </lineage>
</organism>
<keyword evidence="7" id="KW-0472">Membrane</keyword>
<evidence type="ECO:0000256" key="8">
    <source>
        <dbReference type="ARBA" id="ARBA00031345"/>
    </source>
</evidence>
<dbReference type="PANTHER" id="PTHR21443">
    <property type="entry name" value="CONSERVED OLIGOMERIC GOLGI COMPLEX COMPONENT 7"/>
    <property type="match status" value="1"/>
</dbReference>
<dbReference type="CTD" id="91949"/>
<dbReference type="GeneID" id="105264114"/>
<name>A0A9R1TWM8_9HYME</name>
<keyword evidence="4" id="KW-0813">Transport</keyword>
<dbReference type="OrthoDB" id="245173at2759"/>
<dbReference type="Pfam" id="PF10191">
    <property type="entry name" value="COG7"/>
    <property type="match status" value="1"/>
</dbReference>
<dbReference type="GO" id="GO:0006890">
    <property type="term" value="P:retrograde vesicle-mediated transport, Golgi to endoplasmic reticulum"/>
    <property type="evidence" value="ECO:0007669"/>
    <property type="project" value="TreeGrafter"/>
</dbReference>
<dbReference type="GO" id="GO:0000139">
    <property type="term" value="C:Golgi membrane"/>
    <property type="evidence" value="ECO:0007669"/>
    <property type="project" value="UniProtKB-SubCell"/>
</dbReference>
<comment type="subcellular location">
    <subcellularLocation>
        <location evidence="1">Golgi apparatus membrane</location>
        <topology evidence="1">Peripheral membrane protein</topology>
    </subcellularLocation>
</comment>
<proteinExistence type="inferred from homology"/>
<evidence type="ECO:0000256" key="6">
    <source>
        <dbReference type="ARBA" id="ARBA00023034"/>
    </source>
</evidence>
<dbReference type="GO" id="GO:0007030">
    <property type="term" value="P:Golgi organization"/>
    <property type="evidence" value="ECO:0007669"/>
    <property type="project" value="TreeGrafter"/>
</dbReference>
<evidence type="ECO:0000256" key="1">
    <source>
        <dbReference type="ARBA" id="ARBA00004395"/>
    </source>
</evidence>
<keyword evidence="9" id="KW-0175">Coiled coil</keyword>
<reference evidence="11" key="1">
    <citation type="submission" date="2025-08" db="UniProtKB">
        <authorList>
            <consortium name="RefSeq"/>
        </authorList>
    </citation>
    <scope>IDENTIFICATION</scope>
    <source>
        <strain evidence="11">USDA-PBARC FA_bdor</strain>
        <tissue evidence="11">Whole organism</tissue>
    </source>
</reference>
<keyword evidence="6" id="KW-0333">Golgi apparatus</keyword>
<keyword evidence="5" id="KW-0653">Protein transport</keyword>
<dbReference type="AlphaFoldDB" id="A0A9R1TWM8"/>
<dbReference type="PANTHER" id="PTHR21443:SF0">
    <property type="entry name" value="CONSERVED OLIGOMERIC GOLGI COMPLEX SUBUNIT 7"/>
    <property type="match status" value="1"/>
</dbReference>
<dbReference type="InterPro" id="IPR019335">
    <property type="entry name" value="COG7"/>
</dbReference>